<keyword evidence="3" id="KW-1133">Transmembrane helix</keyword>
<evidence type="ECO:0000256" key="2">
    <source>
        <dbReference type="SAM" id="MobiDB-lite"/>
    </source>
</evidence>
<protein>
    <submittedName>
        <fullName evidence="4">Uncharacterized protein</fullName>
    </submittedName>
</protein>
<organism evidence="4 5">
    <name type="scientific">Planctopirus hydrillae</name>
    <dbReference type="NCBI Taxonomy" id="1841610"/>
    <lineage>
        <taxon>Bacteria</taxon>
        <taxon>Pseudomonadati</taxon>
        <taxon>Planctomycetota</taxon>
        <taxon>Planctomycetia</taxon>
        <taxon>Planctomycetales</taxon>
        <taxon>Planctomycetaceae</taxon>
        <taxon>Planctopirus</taxon>
    </lineage>
</organism>
<name>A0A1C3EMZ3_9PLAN</name>
<feature type="coiled-coil region" evidence="1">
    <location>
        <begin position="56"/>
        <end position="117"/>
    </location>
</feature>
<feature type="region of interest" description="Disordered" evidence="2">
    <location>
        <begin position="409"/>
        <end position="430"/>
    </location>
</feature>
<evidence type="ECO:0000313" key="4">
    <source>
        <dbReference type="EMBL" id="ODA34610.1"/>
    </source>
</evidence>
<reference evidence="4 5" key="1">
    <citation type="submission" date="2016-05" db="EMBL/GenBank/DDBJ databases">
        <title>Genomic and physiological characterization of Planctopirus sp. isolated from fresh water lake.</title>
        <authorList>
            <person name="Subhash Y."/>
            <person name="Ramana C."/>
        </authorList>
    </citation>
    <scope>NUCLEOTIDE SEQUENCE [LARGE SCALE GENOMIC DNA]</scope>
    <source>
        <strain evidence="4 5">JC280</strain>
    </source>
</reference>
<feature type="transmembrane region" description="Helical" evidence="3">
    <location>
        <begin position="28"/>
        <end position="48"/>
    </location>
</feature>
<accession>A0A1C3EMZ3</accession>
<dbReference type="EMBL" id="LYDR01000039">
    <property type="protein sequence ID" value="ODA34610.1"/>
    <property type="molecule type" value="Genomic_DNA"/>
</dbReference>
<sequence length="430" mass="47512">MIGEIIVYMSEQGKLRAMEQQIQDQQRLAWAMLIVGVAAGLLGMHFLVARPMNAEIASLRQNLKTVNSQVEVLIQESVDSGYTTSLLSELRSQREHLTEAKAALRQWENLNKAMLVESNQTAQLAQSLTQLQKLTKDLVAISPAAEQAQVAYDRLDQMQSELIELGKMTATAQQALEQSHSLQSTAIAQKPLIASAREVLVQQENLYQSLTGQTEMLHAARGTVGQFSQLNKSLIDAASQLDVAQRVSDVLVQIEQTLHDRPVSAEATLEEAQQLVAVSKKLHEMQQLPLAEANVNRAARLVGDLAGRTSSLADAAENLELIVDFQQELGTQIRSLTSLREQFFQLSLLEKSIGNTVQILQPLFELTNLKRLDGEELRTAARSILEQRSHQDRAQLVDQNRPAIHGVTISTGTENKIDGQKNDAVPQPLD</sequence>
<keyword evidence="3" id="KW-0812">Transmembrane</keyword>
<dbReference type="Proteomes" id="UP000094828">
    <property type="component" value="Unassembled WGS sequence"/>
</dbReference>
<keyword evidence="1" id="KW-0175">Coiled coil</keyword>
<keyword evidence="5" id="KW-1185">Reference proteome</keyword>
<evidence type="ECO:0000313" key="5">
    <source>
        <dbReference type="Proteomes" id="UP000094828"/>
    </source>
</evidence>
<dbReference type="AlphaFoldDB" id="A0A1C3EMZ3"/>
<evidence type="ECO:0000256" key="3">
    <source>
        <dbReference type="SAM" id="Phobius"/>
    </source>
</evidence>
<keyword evidence="3" id="KW-0472">Membrane</keyword>
<proteinExistence type="predicted"/>
<gene>
    <name evidence="4" type="ORF">A6X21_02705</name>
</gene>
<comment type="caution">
    <text evidence="4">The sequence shown here is derived from an EMBL/GenBank/DDBJ whole genome shotgun (WGS) entry which is preliminary data.</text>
</comment>
<dbReference type="STRING" id="1841610.A6X21_02705"/>
<evidence type="ECO:0000256" key="1">
    <source>
        <dbReference type="SAM" id="Coils"/>
    </source>
</evidence>